<evidence type="ECO:0000313" key="2">
    <source>
        <dbReference type="EMBL" id="MBF9223144.1"/>
    </source>
</evidence>
<dbReference type="Proteomes" id="UP000618931">
    <property type="component" value="Unassembled WGS sequence"/>
</dbReference>
<dbReference type="SUPFAM" id="SSF51182">
    <property type="entry name" value="RmlC-like cupins"/>
    <property type="match status" value="1"/>
</dbReference>
<reference evidence="2 3" key="1">
    <citation type="submission" date="2020-11" db="EMBL/GenBank/DDBJ databases">
        <authorList>
            <person name="Kim M.K."/>
        </authorList>
    </citation>
    <scope>NUCLEOTIDE SEQUENCE [LARGE SCALE GENOMIC DNA]</scope>
    <source>
        <strain evidence="2 3">BT662</strain>
    </source>
</reference>
<dbReference type="Pfam" id="PF07883">
    <property type="entry name" value="Cupin_2"/>
    <property type="match status" value="1"/>
</dbReference>
<sequence length="111" mass="12393">MTTPPLTVINLQQEAQGVESYRNSPLALVNDHVVRLSVMTEPFYWHYHPNSDEVFLVVEGTLCIDLDEETVEVAAGQLFAIPANTRHRTRPLGGRSVNLTFELAGIETIKC</sequence>
<dbReference type="PANTHER" id="PTHR36114">
    <property type="entry name" value="16.7 KDA PROTEIN IN WHIE LOCUS"/>
    <property type="match status" value="1"/>
</dbReference>
<dbReference type="RefSeq" id="WP_196294590.1">
    <property type="nucleotide sequence ID" value="NZ_JADQDM010000012.1"/>
</dbReference>
<protein>
    <submittedName>
        <fullName evidence="2">Cupin domain-containing protein</fullName>
    </submittedName>
</protein>
<proteinExistence type="predicted"/>
<dbReference type="InterPro" id="IPR013096">
    <property type="entry name" value="Cupin_2"/>
</dbReference>
<keyword evidence="3" id="KW-1185">Reference proteome</keyword>
<gene>
    <name evidence="2" type="ORF">I2H31_18720</name>
</gene>
<feature type="domain" description="Cupin type-2" evidence="1">
    <location>
        <begin position="43"/>
        <end position="92"/>
    </location>
</feature>
<dbReference type="InterPro" id="IPR052044">
    <property type="entry name" value="PKS_Associated_Protein"/>
</dbReference>
<dbReference type="InterPro" id="IPR011051">
    <property type="entry name" value="RmlC_Cupin_sf"/>
</dbReference>
<comment type="caution">
    <text evidence="2">The sequence shown here is derived from an EMBL/GenBank/DDBJ whole genome shotgun (WGS) entry which is preliminary data.</text>
</comment>
<dbReference type="PANTHER" id="PTHR36114:SF1">
    <property type="entry name" value="16.7 KDA PROTEIN IN WHIE LOCUS"/>
    <property type="match status" value="1"/>
</dbReference>
<dbReference type="InterPro" id="IPR014710">
    <property type="entry name" value="RmlC-like_jellyroll"/>
</dbReference>
<name>A0ABS0I8B4_9BACT</name>
<organism evidence="2 3">
    <name type="scientific">Hymenobacter ruricola</name>
    <dbReference type="NCBI Taxonomy" id="2791023"/>
    <lineage>
        <taxon>Bacteria</taxon>
        <taxon>Pseudomonadati</taxon>
        <taxon>Bacteroidota</taxon>
        <taxon>Cytophagia</taxon>
        <taxon>Cytophagales</taxon>
        <taxon>Hymenobacteraceae</taxon>
        <taxon>Hymenobacter</taxon>
    </lineage>
</organism>
<accession>A0ABS0I8B4</accession>
<evidence type="ECO:0000313" key="3">
    <source>
        <dbReference type="Proteomes" id="UP000618931"/>
    </source>
</evidence>
<dbReference type="EMBL" id="JADQDM010000012">
    <property type="protein sequence ID" value="MBF9223144.1"/>
    <property type="molecule type" value="Genomic_DNA"/>
</dbReference>
<dbReference type="Gene3D" id="2.60.120.10">
    <property type="entry name" value="Jelly Rolls"/>
    <property type="match status" value="1"/>
</dbReference>
<evidence type="ECO:0000259" key="1">
    <source>
        <dbReference type="Pfam" id="PF07883"/>
    </source>
</evidence>